<feature type="region of interest" description="Disordered" evidence="1">
    <location>
        <begin position="47"/>
        <end position="77"/>
    </location>
</feature>
<reference evidence="2 3" key="1">
    <citation type="submission" date="2024-04" db="EMBL/GenBank/DDBJ databases">
        <title>Novel species of the genus Ideonella isolated from streams.</title>
        <authorList>
            <person name="Lu H."/>
        </authorList>
    </citation>
    <scope>NUCLEOTIDE SEQUENCE [LARGE SCALE GENOMIC DNA]</scope>
    <source>
        <strain evidence="2 3">LYT19W</strain>
    </source>
</reference>
<evidence type="ECO:0000313" key="3">
    <source>
        <dbReference type="Proteomes" id="UP001379945"/>
    </source>
</evidence>
<comment type="caution">
    <text evidence="2">The sequence shown here is derived from an EMBL/GenBank/DDBJ whole genome shotgun (WGS) entry which is preliminary data.</text>
</comment>
<gene>
    <name evidence="2" type="ORF">AACH00_14580</name>
</gene>
<dbReference type="RefSeq" id="WP_341399892.1">
    <property type="nucleotide sequence ID" value="NZ_JBBUTI010000010.1"/>
</dbReference>
<evidence type="ECO:0008006" key="4">
    <source>
        <dbReference type="Google" id="ProtNLM"/>
    </source>
</evidence>
<proteinExistence type="predicted"/>
<evidence type="ECO:0000313" key="2">
    <source>
        <dbReference type="EMBL" id="MEK8047584.1"/>
    </source>
</evidence>
<evidence type="ECO:0000256" key="1">
    <source>
        <dbReference type="SAM" id="MobiDB-lite"/>
    </source>
</evidence>
<keyword evidence="3" id="KW-1185">Reference proteome</keyword>
<dbReference type="Proteomes" id="UP001379945">
    <property type="component" value="Unassembled WGS sequence"/>
</dbReference>
<accession>A0ABU9CA41</accession>
<organism evidence="2 3">
    <name type="scientific">Ideonella margarita</name>
    <dbReference type="NCBI Taxonomy" id="2984191"/>
    <lineage>
        <taxon>Bacteria</taxon>
        <taxon>Pseudomonadati</taxon>
        <taxon>Pseudomonadota</taxon>
        <taxon>Betaproteobacteria</taxon>
        <taxon>Burkholderiales</taxon>
        <taxon>Sphaerotilaceae</taxon>
        <taxon>Ideonella</taxon>
    </lineage>
</organism>
<sequence>MTFQRLLLAIGLVFVVALGWRYRNAPIFMGSAGQPAAAAPAIKFDNGTVRQQPDPASAASAVAQSRPTGPGGMRKCKKGSTVVYTDRICPPGTQEMDIGGNVNVVGGGVPAGAKKAPVEEPDLREQRIQNVLEGRGAR</sequence>
<name>A0ABU9CA41_9BURK</name>
<protein>
    <recommendedName>
        <fullName evidence="4">DUF4124 domain-containing protein</fullName>
    </recommendedName>
</protein>
<dbReference type="EMBL" id="JBBUTI010000010">
    <property type="protein sequence ID" value="MEK8047584.1"/>
    <property type="molecule type" value="Genomic_DNA"/>
</dbReference>